<keyword evidence="1" id="KW-1133">Transmembrane helix</keyword>
<keyword evidence="1" id="KW-0472">Membrane</keyword>
<proteinExistence type="predicted"/>
<dbReference type="Proteomes" id="UP000231456">
    <property type="component" value="Unassembled WGS sequence"/>
</dbReference>
<organism evidence="2 3">
    <name type="scientific">Candidatus Magasanikbacteria bacterium CG_4_9_14_0_2_um_filter_42_11</name>
    <dbReference type="NCBI Taxonomy" id="1974643"/>
    <lineage>
        <taxon>Bacteria</taxon>
        <taxon>Candidatus Magasanikiibacteriota</taxon>
    </lineage>
</organism>
<evidence type="ECO:0000313" key="3">
    <source>
        <dbReference type="Proteomes" id="UP000231456"/>
    </source>
</evidence>
<gene>
    <name evidence="2" type="ORF">CO030_02410</name>
</gene>
<evidence type="ECO:0000313" key="2">
    <source>
        <dbReference type="EMBL" id="PJC52529.1"/>
    </source>
</evidence>
<dbReference type="EMBL" id="PFRH01000082">
    <property type="protein sequence ID" value="PJC52529.1"/>
    <property type="molecule type" value="Genomic_DNA"/>
</dbReference>
<feature type="transmembrane region" description="Helical" evidence="1">
    <location>
        <begin position="15"/>
        <end position="35"/>
    </location>
</feature>
<name>A0A2M8FA35_9BACT</name>
<accession>A0A2M8FA35</accession>
<sequence length="208" mass="23294">MKKNSKTCSTSTCGLKGWVFLFLVVVLIVGGVMFWREQVGAPRGASSEKSAVLPEAPPSTVAIKKLKDGERLVVNEEAGYEVKVGSDMYLYSDKMESSDLVIQDYKEPADGYGGLPGCKVFVAVEEGNLSNIEKEVEQECIQDTDCERHSFFTKNYGNFGWKEIKYFGQFVGSGNPEYKIENDDKIVSLYFQCDEESFISEVLENFTF</sequence>
<evidence type="ECO:0000256" key="1">
    <source>
        <dbReference type="SAM" id="Phobius"/>
    </source>
</evidence>
<reference evidence="3" key="1">
    <citation type="submission" date="2017-09" db="EMBL/GenBank/DDBJ databases">
        <title>Depth-based differentiation of microbial function through sediment-hosted aquifers and enrichment of novel symbionts in the deep terrestrial subsurface.</title>
        <authorList>
            <person name="Probst A.J."/>
            <person name="Ladd B."/>
            <person name="Jarett J.K."/>
            <person name="Geller-Mcgrath D.E."/>
            <person name="Sieber C.M.K."/>
            <person name="Emerson J.B."/>
            <person name="Anantharaman K."/>
            <person name="Thomas B.C."/>
            <person name="Malmstrom R."/>
            <person name="Stieglmeier M."/>
            <person name="Klingl A."/>
            <person name="Woyke T."/>
            <person name="Ryan C.M."/>
            <person name="Banfield J.F."/>
        </authorList>
    </citation>
    <scope>NUCLEOTIDE SEQUENCE [LARGE SCALE GENOMIC DNA]</scope>
</reference>
<protein>
    <submittedName>
        <fullName evidence="2">Uncharacterized protein</fullName>
    </submittedName>
</protein>
<comment type="caution">
    <text evidence="2">The sequence shown here is derived from an EMBL/GenBank/DDBJ whole genome shotgun (WGS) entry which is preliminary data.</text>
</comment>
<keyword evidence="1" id="KW-0812">Transmembrane</keyword>
<dbReference type="AlphaFoldDB" id="A0A2M8FA35"/>